<feature type="region of interest" description="Disordered" evidence="1">
    <location>
        <begin position="1"/>
        <end position="46"/>
    </location>
</feature>
<organism evidence="2 3">
    <name type="scientific">Magnetospirillum gryphiswaldense (strain DSM 6361 / JCM 21280 / NBRC 15271 / MSR-1)</name>
    <dbReference type="NCBI Taxonomy" id="431944"/>
    <lineage>
        <taxon>Bacteria</taxon>
        <taxon>Pseudomonadati</taxon>
        <taxon>Pseudomonadota</taxon>
        <taxon>Alphaproteobacteria</taxon>
        <taxon>Rhodospirillales</taxon>
        <taxon>Rhodospirillaceae</taxon>
        <taxon>Magnetospirillum</taxon>
    </lineage>
</organism>
<evidence type="ECO:0000313" key="3">
    <source>
        <dbReference type="Proteomes" id="UP000018922"/>
    </source>
</evidence>
<protein>
    <submittedName>
        <fullName evidence="2">Uncharacterized protein</fullName>
    </submittedName>
</protein>
<evidence type="ECO:0000313" key="2">
    <source>
        <dbReference type="EMBL" id="CDK97540.1"/>
    </source>
</evidence>
<accession>V6EW80</accession>
<proteinExistence type="predicted"/>
<keyword evidence="3" id="KW-1185">Reference proteome</keyword>
<dbReference type="EMBL" id="HG794546">
    <property type="protein sequence ID" value="CDK97540.1"/>
    <property type="molecule type" value="Genomic_DNA"/>
</dbReference>
<feature type="compositionally biased region" description="Pro residues" evidence="1">
    <location>
        <begin position="26"/>
        <end position="41"/>
    </location>
</feature>
<dbReference type="HOGENOM" id="CLU_2273935_0_0_5"/>
<sequence length="102" mass="11131">MSLHGSRVTPPAASTNSCPGTGGTPTRPPPSPPDAAPPLRPSPDGYQEVRMFGRFMRRLYAAKLMAEIKAQCEDQSFVIRLFSTDWIARAVSRRAESVEDSP</sequence>
<dbReference type="STRING" id="1430440.MGMSRv2__0325"/>
<evidence type="ECO:0000256" key="1">
    <source>
        <dbReference type="SAM" id="MobiDB-lite"/>
    </source>
</evidence>
<reference evidence="2 3" key="1">
    <citation type="journal article" date="2014" name="Genome Announc.">
        <title>Complete genome sequence of Magnetospirillum gryphiswaldense MSR-1.</title>
        <authorList>
            <person name="Wang X."/>
            <person name="Wang Q."/>
            <person name="Zhang W."/>
            <person name="Wang Y."/>
            <person name="Li L."/>
            <person name="Wen T."/>
            <person name="Zhang T."/>
            <person name="Zhang Y."/>
            <person name="Xu J."/>
            <person name="Hu J."/>
            <person name="Li S."/>
            <person name="Liu L."/>
            <person name="Liu J."/>
            <person name="Jiang W."/>
            <person name="Tian J."/>
            <person name="Li Y."/>
            <person name="Schuler D."/>
            <person name="Wang L."/>
            <person name="Li J."/>
        </authorList>
    </citation>
    <scope>NUCLEOTIDE SEQUENCE [LARGE SCALE GENOMIC DNA]</scope>
    <source>
        <strain evidence="3">DSM 6361 / JCM 21280 / NBRC 15271 / MSR-1</strain>
    </source>
</reference>
<dbReference type="AlphaFoldDB" id="V6EW80"/>
<dbReference type="Proteomes" id="UP000018922">
    <property type="component" value="Chromosome I"/>
</dbReference>
<dbReference type="KEGG" id="mgy:MGMSRv2__0325"/>
<name>V6EW80_MAGGM</name>
<gene>
    <name evidence="2" type="ordered locus">MGMSRv2__0325</name>
</gene>